<gene>
    <name evidence="2" type="ORF">OCBIM_22010998mg</name>
</gene>
<feature type="compositionally biased region" description="Basic and acidic residues" evidence="1">
    <location>
        <begin position="67"/>
        <end position="83"/>
    </location>
</feature>
<accession>A0A0L8FQE5</accession>
<dbReference type="AlphaFoldDB" id="A0A0L8FQE5"/>
<evidence type="ECO:0000313" key="2">
    <source>
        <dbReference type="EMBL" id="KOF66904.1"/>
    </source>
</evidence>
<reference evidence="2" key="1">
    <citation type="submission" date="2015-07" db="EMBL/GenBank/DDBJ databases">
        <title>MeaNS - Measles Nucleotide Surveillance Program.</title>
        <authorList>
            <person name="Tran T."/>
            <person name="Druce J."/>
        </authorList>
    </citation>
    <scope>NUCLEOTIDE SEQUENCE</scope>
    <source>
        <strain evidence="2">UCB-OBI-ISO-001</strain>
        <tissue evidence="2">Gonad</tissue>
    </source>
</reference>
<evidence type="ECO:0000256" key="1">
    <source>
        <dbReference type="SAM" id="MobiDB-lite"/>
    </source>
</evidence>
<feature type="non-terminal residue" evidence="2">
    <location>
        <position position="1"/>
    </location>
</feature>
<feature type="compositionally biased region" description="Basic and acidic residues" evidence="1">
    <location>
        <begin position="43"/>
        <end position="56"/>
    </location>
</feature>
<feature type="region of interest" description="Disordered" evidence="1">
    <location>
        <begin position="1"/>
        <end position="83"/>
    </location>
</feature>
<feature type="compositionally biased region" description="Basic and acidic residues" evidence="1">
    <location>
        <begin position="1"/>
        <end position="27"/>
    </location>
</feature>
<feature type="compositionally biased region" description="Basic residues" evidence="1">
    <location>
        <begin position="28"/>
        <end position="42"/>
    </location>
</feature>
<dbReference type="EMBL" id="KQ427584">
    <property type="protein sequence ID" value="KOF66904.1"/>
    <property type="molecule type" value="Genomic_DNA"/>
</dbReference>
<organism evidence="2">
    <name type="scientific">Octopus bimaculoides</name>
    <name type="common">California two-spotted octopus</name>
    <dbReference type="NCBI Taxonomy" id="37653"/>
    <lineage>
        <taxon>Eukaryota</taxon>
        <taxon>Metazoa</taxon>
        <taxon>Spiralia</taxon>
        <taxon>Lophotrochozoa</taxon>
        <taxon>Mollusca</taxon>
        <taxon>Cephalopoda</taxon>
        <taxon>Coleoidea</taxon>
        <taxon>Octopodiformes</taxon>
        <taxon>Octopoda</taxon>
        <taxon>Incirrata</taxon>
        <taxon>Octopodidae</taxon>
        <taxon>Octopus</taxon>
    </lineage>
</organism>
<sequence>VLRRDTGCRENLEQREKGKEWKEESGKKDRRKRRRDRRRERKTQRQKEIMKSRVGEKICGGIKGMKRKEVGKNREQKDKSRGSIDCKESLSFNCFIK</sequence>
<protein>
    <submittedName>
        <fullName evidence="2">Uncharacterized protein</fullName>
    </submittedName>
</protein>
<name>A0A0L8FQE5_OCTBM</name>
<proteinExistence type="predicted"/>